<sequence length="97" mass="9722">MLSNDRGSVSVEAALALLSLVVVCGLVIGAIQTMAVHLVAVDAAGAAARAYAIGVDYVPPLGKVDIAESAGLVTVTASIPAVYGTMSHTAVFPMEQP</sequence>
<evidence type="ECO:0008006" key="3">
    <source>
        <dbReference type="Google" id="ProtNLM"/>
    </source>
</evidence>
<organism evidence="1 2">
    <name type="scientific">Corynebacterium alimapuense</name>
    <dbReference type="NCBI Taxonomy" id="1576874"/>
    <lineage>
        <taxon>Bacteria</taxon>
        <taxon>Bacillati</taxon>
        <taxon>Actinomycetota</taxon>
        <taxon>Actinomycetes</taxon>
        <taxon>Mycobacteriales</taxon>
        <taxon>Corynebacteriaceae</taxon>
        <taxon>Corynebacterium</taxon>
    </lineage>
</organism>
<comment type="caution">
    <text evidence="1">The sequence shown here is derived from an EMBL/GenBank/DDBJ whole genome shotgun (WGS) entry which is preliminary data.</text>
</comment>
<evidence type="ECO:0000313" key="2">
    <source>
        <dbReference type="Proteomes" id="UP000266975"/>
    </source>
</evidence>
<dbReference type="AlphaFoldDB" id="A0A3M8K779"/>
<dbReference type="Proteomes" id="UP000266975">
    <property type="component" value="Unassembled WGS sequence"/>
</dbReference>
<accession>A0A3M8K779</accession>
<gene>
    <name evidence="1" type="ORF">C5L39_06905</name>
</gene>
<dbReference type="EMBL" id="PTJO01000004">
    <property type="protein sequence ID" value="RNE49006.1"/>
    <property type="molecule type" value="Genomic_DNA"/>
</dbReference>
<keyword evidence="2" id="KW-1185">Reference proteome</keyword>
<proteinExistence type="predicted"/>
<reference evidence="1 2" key="1">
    <citation type="submission" date="2018-02" db="EMBL/GenBank/DDBJ databases">
        <title>Corynebacterium alimpuense sp. nov., a marine obligate actinomycete isolated from sediments of Valparaiso bay, Chile.</title>
        <authorList>
            <person name="Claverias F."/>
            <person name="Gonzales-Siles L."/>
            <person name="Salva-Serra F."/>
            <person name="Inganaes E."/>
            <person name="Molin K."/>
            <person name="Cumsille A."/>
            <person name="Undabarrena A."/>
            <person name="Couve E."/>
            <person name="Moore E.R.B."/>
            <person name="Gomila M."/>
            <person name="Camara B."/>
        </authorList>
    </citation>
    <scope>NUCLEOTIDE SEQUENCE [LARGE SCALE GENOMIC DNA]</scope>
    <source>
        <strain evidence="1 2">CCUG 69366</strain>
    </source>
</reference>
<protein>
    <recommendedName>
        <fullName evidence="3">TadE-like protein</fullName>
    </recommendedName>
</protein>
<dbReference type="RefSeq" id="WP_123048141.1">
    <property type="nucleotide sequence ID" value="NZ_PTJO01000004.1"/>
</dbReference>
<name>A0A3M8K779_9CORY</name>
<evidence type="ECO:0000313" key="1">
    <source>
        <dbReference type="EMBL" id="RNE49006.1"/>
    </source>
</evidence>
<dbReference type="OrthoDB" id="4424860at2"/>